<evidence type="ECO:0000256" key="2">
    <source>
        <dbReference type="ARBA" id="ARBA00022679"/>
    </source>
</evidence>
<dbReference type="PANTHER" id="PTHR43671:SF13">
    <property type="entry name" value="SERINE_THREONINE-PROTEIN KINASE NEK2"/>
    <property type="match status" value="1"/>
</dbReference>
<dbReference type="EMBL" id="SKBN01000005">
    <property type="protein sequence ID" value="TGJ88180.1"/>
    <property type="molecule type" value="Genomic_DNA"/>
</dbReference>
<dbReference type="InterPro" id="IPR000719">
    <property type="entry name" value="Prot_kinase_dom"/>
</dbReference>
<evidence type="ECO:0000313" key="9">
    <source>
        <dbReference type="Proteomes" id="UP000297716"/>
    </source>
</evidence>
<organism evidence="8 9">
    <name type="scientific">Xylaria hypoxylon</name>
    <dbReference type="NCBI Taxonomy" id="37992"/>
    <lineage>
        <taxon>Eukaryota</taxon>
        <taxon>Fungi</taxon>
        <taxon>Dikarya</taxon>
        <taxon>Ascomycota</taxon>
        <taxon>Pezizomycotina</taxon>
        <taxon>Sordariomycetes</taxon>
        <taxon>Xylariomycetidae</taxon>
        <taxon>Xylariales</taxon>
        <taxon>Xylariaceae</taxon>
        <taxon>Xylaria</taxon>
    </lineage>
</organism>
<keyword evidence="4" id="KW-0418">Kinase</keyword>
<dbReference type="EC" id="2.7.11.1" evidence="1"/>
<dbReference type="AlphaFoldDB" id="A0A4Z0Z8Q1"/>
<evidence type="ECO:0000313" key="8">
    <source>
        <dbReference type="EMBL" id="TGJ88180.1"/>
    </source>
</evidence>
<dbReference type="PROSITE" id="PS50011">
    <property type="entry name" value="PROTEIN_KINASE_DOM"/>
    <property type="match status" value="1"/>
</dbReference>
<evidence type="ECO:0000256" key="3">
    <source>
        <dbReference type="ARBA" id="ARBA00022741"/>
    </source>
</evidence>
<keyword evidence="3" id="KW-0547">Nucleotide-binding</keyword>
<evidence type="ECO:0000256" key="6">
    <source>
        <dbReference type="SAM" id="MobiDB-lite"/>
    </source>
</evidence>
<evidence type="ECO:0000256" key="1">
    <source>
        <dbReference type="ARBA" id="ARBA00012513"/>
    </source>
</evidence>
<dbReference type="PANTHER" id="PTHR43671">
    <property type="entry name" value="SERINE/THREONINE-PROTEIN KINASE NEK"/>
    <property type="match status" value="1"/>
</dbReference>
<keyword evidence="2" id="KW-0808">Transferase</keyword>
<dbReference type="Gene3D" id="1.10.510.10">
    <property type="entry name" value="Transferase(Phosphotransferase) domain 1"/>
    <property type="match status" value="1"/>
</dbReference>
<dbReference type="InterPro" id="IPR011009">
    <property type="entry name" value="Kinase-like_dom_sf"/>
</dbReference>
<dbReference type="GO" id="GO:0004674">
    <property type="term" value="F:protein serine/threonine kinase activity"/>
    <property type="evidence" value="ECO:0007669"/>
    <property type="project" value="UniProtKB-EC"/>
</dbReference>
<feature type="region of interest" description="Disordered" evidence="6">
    <location>
        <begin position="126"/>
        <end position="150"/>
    </location>
</feature>
<dbReference type="STRING" id="37992.A0A4Z0Z8Q1"/>
<comment type="caution">
    <text evidence="8">The sequence shown here is derived from an EMBL/GenBank/DDBJ whole genome shotgun (WGS) entry which is preliminary data.</text>
</comment>
<dbReference type="GO" id="GO:0005524">
    <property type="term" value="F:ATP binding"/>
    <property type="evidence" value="ECO:0007669"/>
    <property type="project" value="UniProtKB-KW"/>
</dbReference>
<evidence type="ECO:0000256" key="4">
    <source>
        <dbReference type="ARBA" id="ARBA00022777"/>
    </source>
</evidence>
<keyword evidence="5" id="KW-0067">ATP-binding</keyword>
<reference evidence="8 9" key="1">
    <citation type="submission" date="2019-03" db="EMBL/GenBank/DDBJ databases">
        <title>Draft genome sequence of Xylaria hypoxylon DSM 108379, a ubiquitous saprotrophic-parasitic fungi on hardwood.</title>
        <authorList>
            <person name="Buettner E."/>
            <person name="Leonhardt S."/>
            <person name="Gebauer A.M."/>
            <person name="Liers C."/>
            <person name="Hofrichter M."/>
            <person name="Kellner H."/>
        </authorList>
    </citation>
    <scope>NUCLEOTIDE SEQUENCE [LARGE SCALE GENOMIC DNA]</scope>
    <source>
        <strain evidence="8 9">DSM 108379</strain>
    </source>
</reference>
<protein>
    <recommendedName>
        <fullName evidence="1">non-specific serine/threonine protein kinase</fullName>
        <ecNumber evidence="1">2.7.11.1</ecNumber>
    </recommendedName>
</protein>
<keyword evidence="9" id="KW-1185">Reference proteome</keyword>
<dbReference type="Proteomes" id="UP000297716">
    <property type="component" value="Unassembled WGS sequence"/>
</dbReference>
<dbReference type="InterPro" id="IPR050660">
    <property type="entry name" value="NEK_Ser/Thr_kinase"/>
</dbReference>
<evidence type="ECO:0000256" key="5">
    <source>
        <dbReference type="ARBA" id="ARBA00022840"/>
    </source>
</evidence>
<evidence type="ECO:0000259" key="7">
    <source>
        <dbReference type="PROSITE" id="PS50011"/>
    </source>
</evidence>
<accession>A0A4Z0Z8Q1</accession>
<gene>
    <name evidence="8" type="ORF">E0Z10_g577</name>
</gene>
<proteinExistence type="predicted"/>
<sequence length="432" mass="49148">MAAFRDAYAEYYSNGLKYEFITEISPKVWKISRKSDRMEYLAQDVTKTLFADVDGKSQSLTDYGHLLAPDGQNLLGPVKAVLNHPNLVSLVDCFALQFTRSGKVGRDQWFTVWDYCDAGNLGNLLVPSQPRPQDRDSSQNSDIKDEDTEMEDAVAESENLKFLPEAFCWHVLTSVLRALTWLHDGIYDIVQKEDGRWQRVSGDLDWQPMLHRDINPQNIFVGHPRRKEWYGPVKLGNYGSLFISGHCQTPGDKQAPTFSKVIAPPPGEKFARLEDLITFDTKHGSVYPHQPNQPYTMVSEYRALGEIMQAMMVEPTGSAHVQRIQSQPVRFNLQGLRYTGRLKNFVVKLMEFDAWRKTPVGKEPNPIYTTCELYREALLGVQWFMGTRNDEANNLVTPKMAGCEDFVDGTSLTAGQLSDSFKNVQEILEQFK</sequence>
<dbReference type="OrthoDB" id="4062651at2759"/>
<feature type="domain" description="Protein kinase" evidence="7">
    <location>
        <begin position="1"/>
        <end position="368"/>
    </location>
</feature>
<name>A0A4Z0Z8Q1_9PEZI</name>
<dbReference type="SUPFAM" id="SSF56112">
    <property type="entry name" value="Protein kinase-like (PK-like)"/>
    <property type="match status" value="1"/>
</dbReference>